<reference evidence="2" key="2">
    <citation type="submission" date="2025-08" db="UniProtKB">
        <authorList>
            <consortium name="Ensembl"/>
        </authorList>
    </citation>
    <scope>IDENTIFICATION</scope>
</reference>
<dbReference type="GeneTree" id="ENSGT00950000183016"/>
<dbReference type="InterPro" id="IPR005135">
    <property type="entry name" value="Endo/exonuclease/phosphatase"/>
</dbReference>
<organism evidence="2 3">
    <name type="scientific">Ursus americanus</name>
    <name type="common">American black bear</name>
    <name type="synonym">Euarctos americanus</name>
    <dbReference type="NCBI Taxonomy" id="9643"/>
    <lineage>
        <taxon>Eukaryota</taxon>
        <taxon>Metazoa</taxon>
        <taxon>Chordata</taxon>
        <taxon>Craniata</taxon>
        <taxon>Vertebrata</taxon>
        <taxon>Euteleostomi</taxon>
        <taxon>Mammalia</taxon>
        <taxon>Eutheria</taxon>
        <taxon>Laurasiatheria</taxon>
        <taxon>Carnivora</taxon>
        <taxon>Caniformia</taxon>
        <taxon>Ursidae</taxon>
        <taxon>Ursus</taxon>
    </lineage>
</organism>
<evidence type="ECO:0000259" key="1">
    <source>
        <dbReference type="Pfam" id="PF03372"/>
    </source>
</evidence>
<keyword evidence="3" id="KW-1185">Reference proteome</keyword>
<protein>
    <recommendedName>
        <fullName evidence="1">Endonuclease/exonuclease/phosphatase domain-containing protein</fullName>
    </recommendedName>
</protein>
<dbReference type="AlphaFoldDB" id="A0A452QAP6"/>
<accession>A0A452QAP6</accession>
<dbReference type="Ensembl" id="ENSUAMT00000001355.1">
    <property type="protein sequence ID" value="ENSUAMP00000001176.1"/>
    <property type="gene ID" value="ENSUAMG00000001134.1"/>
</dbReference>
<dbReference type="Pfam" id="PF03372">
    <property type="entry name" value="Exo_endo_phos"/>
    <property type="match status" value="1"/>
</dbReference>
<reference evidence="3" key="1">
    <citation type="submission" date="2016-06" db="EMBL/GenBank/DDBJ databases">
        <title>De novo assembly and RNA-Seq shows season-dependent expression and editing in black bear kidneys.</title>
        <authorList>
            <person name="Korstanje R."/>
            <person name="Srivastava A."/>
            <person name="Sarsani V.K."/>
            <person name="Sheehan S.M."/>
            <person name="Seger R.L."/>
            <person name="Barter M.E."/>
            <person name="Lindqvist C."/>
            <person name="Brody L.C."/>
            <person name="Mullikin J.C."/>
        </authorList>
    </citation>
    <scope>NUCLEOTIDE SEQUENCE [LARGE SCALE GENOMIC DNA]</scope>
</reference>
<feature type="domain" description="Endonuclease/exonuclease/phosphatase" evidence="1">
    <location>
        <begin position="10"/>
        <end position="109"/>
    </location>
</feature>
<dbReference type="InterPro" id="IPR036691">
    <property type="entry name" value="Endo/exonu/phosph_ase_sf"/>
</dbReference>
<reference evidence="2" key="3">
    <citation type="submission" date="2025-09" db="UniProtKB">
        <authorList>
            <consortium name="Ensembl"/>
        </authorList>
    </citation>
    <scope>IDENTIFICATION</scope>
</reference>
<evidence type="ECO:0000313" key="2">
    <source>
        <dbReference type="Ensembl" id="ENSUAMP00000001176.1"/>
    </source>
</evidence>
<name>A0A452QAP6_URSAM</name>
<dbReference type="GO" id="GO:0003824">
    <property type="term" value="F:catalytic activity"/>
    <property type="evidence" value="ECO:0007669"/>
    <property type="project" value="InterPro"/>
</dbReference>
<sequence>RGWSTIFHANGPQRTAGVAILISDKLDFKLQTIVRDAEGYTIGDLNTPLSEIDRTPWQKLSKESKALNAILNELDLIDIYRTLHPRTKEYSFYSNAHGTFSRIDHVLGHK</sequence>
<evidence type="ECO:0000313" key="3">
    <source>
        <dbReference type="Proteomes" id="UP000291022"/>
    </source>
</evidence>
<proteinExistence type="predicted"/>
<dbReference type="Proteomes" id="UP000291022">
    <property type="component" value="Unassembled WGS sequence"/>
</dbReference>
<dbReference type="STRING" id="9643.ENSUAMP00000001176"/>
<dbReference type="SUPFAM" id="SSF56219">
    <property type="entry name" value="DNase I-like"/>
    <property type="match status" value="1"/>
</dbReference>
<dbReference type="Gene3D" id="3.60.10.10">
    <property type="entry name" value="Endonuclease/exonuclease/phosphatase"/>
    <property type="match status" value="1"/>
</dbReference>